<dbReference type="GO" id="GO:0046872">
    <property type="term" value="F:metal ion binding"/>
    <property type="evidence" value="ECO:0007669"/>
    <property type="project" value="UniProtKB-KW"/>
</dbReference>
<reference evidence="8 9" key="1">
    <citation type="submission" date="2017-09" db="EMBL/GenBank/DDBJ databases">
        <title>Depth-based differentiation of microbial function through sediment-hosted aquifers and enrichment of novel symbionts in the deep terrestrial subsurface.</title>
        <authorList>
            <person name="Probst A.J."/>
            <person name="Ladd B."/>
            <person name="Jarett J.K."/>
            <person name="Geller-Mcgrath D.E."/>
            <person name="Sieber C.M."/>
            <person name="Emerson J.B."/>
            <person name="Anantharaman K."/>
            <person name="Thomas B.C."/>
            <person name="Malmstrom R."/>
            <person name="Stieglmeier M."/>
            <person name="Klingl A."/>
            <person name="Woyke T."/>
            <person name="Ryan C.M."/>
            <person name="Banfield J.F."/>
        </authorList>
    </citation>
    <scope>NUCLEOTIDE SEQUENCE [LARGE SCALE GENOMIC DNA]</scope>
    <source>
        <strain evidence="8">CG11_big_fil_rev_8_21_14_0_20_37_16</strain>
    </source>
</reference>
<dbReference type="CDD" id="cd05311">
    <property type="entry name" value="NAD_bind_2_malic_enz"/>
    <property type="match status" value="1"/>
</dbReference>
<feature type="binding site" evidence="5">
    <location>
        <position position="135"/>
    </location>
    <ligand>
        <name>a divalent metal cation</name>
        <dbReference type="ChEBI" id="CHEBI:60240"/>
    </ligand>
</feature>
<dbReference type="SUPFAM" id="SSF51735">
    <property type="entry name" value="NAD(P)-binding Rossmann-fold domains"/>
    <property type="match status" value="1"/>
</dbReference>
<feature type="binding site" evidence="4">
    <location>
        <position position="329"/>
    </location>
    <ligand>
        <name>(S)-malate</name>
        <dbReference type="ChEBI" id="CHEBI:15589"/>
    </ligand>
</feature>
<feature type="binding site" evidence="5">
    <location>
        <position position="134"/>
    </location>
    <ligand>
        <name>a divalent metal cation</name>
        <dbReference type="ChEBI" id="CHEBI:60240"/>
    </ligand>
</feature>
<gene>
    <name evidence="8" type="ORF">COV87_00575</name>
</gene>
<dbReference type="Pfam" id="PF00390">
    <property type="entry name" value="malic"/>
    <property type="match status" value="1"/>
</dbReference>
<dbReference type="InterPro" id="IPR001891">
    <property type="entry name" value="Malic_OxRdtase"/>
</dbReference>
<dbReference type="SMART" id="SM00919">
    <property type="entry name" value="Malic_M"/>
    <property type="match status" value="1"/>
</dbReference>
<evidence type="ECO:0000256" key="2">
    <source>
        <dbReference type="ARBA" id="ARBA00023002"/>
    </source>
</evidence>
<dbReference type="SMART" id="SM01274">
    <property type="entry name" value="malic"/>
    <property type="match status" value="1"/>
</dbReference>
<evidence type="ECO:0000256" key="4">
    <source>
        <dbReference type="PIRSR" id="PIRSR000106-2"/>
    </source>
</evidence>
<dbReference type="InterPro" id="IPR012302">
    <property type="entry name" value="Malic_NAD-bd"/>
</dbReference>
<evidence type="ECO:0000256" key="5">
    <source>
        <dbReference type="PIRSR" id="PIRSR000106-3"/>
    </source>
</evidence>
<feature type="active site" description="Proton acceptor" evidence="3">
    <location>
        <position position="92"/>
    </location>
</feature>
<dbReference type="GO" id="GO:0004470">
    <property type="term" value="F:malic enzyme activity"/>
    <property type="evidence" value="ECO:0007669"/>
    <property type="project" value="InterPro"/>
</dbReference>
<dbReference type="InterPro" id="IPR046346">
    <property type="entry name" value="Aminoacid_DH-like_N_sf"/>
</dbReference>
<dbReference type="PANTHER" id="PTHR43237:SF4">
    <property type="entry name" value="NADP-DEPENDENT MALIC ENZYME"/>
    <property type="match status" value="1"/>
</dbReference>
<dbReference type="AlphaFoldDB" id="A0A2H0KKZ4"/>
<dbReference type="InterPro" id="IPR051674">
    <property type="entry name" value="Malate_Decarboxylase"/>
</dbReference>
<feature type="domain" description="Malic enzyme NAD-binding" evidence="6">
    <location>
        <begin position="160"/>
        <end position="379"/>
    </location>
</feature>
<dbReference type="GO" id="GO:0016616">
    <property type="term" value="F:oxidoreductase activity, acting on the CH-OH group of donors, NAD or NADP as acceptor"/>
    <property type="evidence" value="ECO:0007669"/>
    <property type="project" value="InterPro"/>
</dbReference>
<comment type="similarity">
    <text evidence="1">Belongs to the malic enzymes family.</text>
</comment>
<keyword evidence="2" id="KW-0560">Oxidoreductase</keyword>
<dbReference type="InterPro" id="IPR037062">
    <property type="entry name" value="Malic_N_dom_sf"/>
</dbReference>
<comment type="cofactor">
    <cofactor evidence="5">
        <name>Mg(2+)</name>
        <dbReference type="ChEBI" id="CHEBI:18420"/>
    </cofactor>
    <cofactor evidence="5">
        <name>Mn(2+)</name>
        <dbReference type="ChEBI" id="CHEBI:29035"/>
    </cofactor>
    <text evidence="5">Divalent metal cations. Prefers magnesium or manganese.</text>
</comment>
<evidence type="ECO:0000259" key="6">
    <source>
        <dbReference type="SMART" id="SM00919"/>
    </source>
</evidence>
<feature type="non-terminal residue" evidence="8">
    <location>
        <position position="380"/>
    </location>
</feature>
<comment type="caution">
    <text evidence="8">The sequence shown here is derived from an EMBL/GenBank/DDBJ whole genome shotgun (WGS) entry which is preliminary data.</text>
</comment>
<accession>A0A2H0KKZ4</accession>
<dbReference type="Gene3D" id="3.40.50.720">
    <property type="entry name" value="NAD(P)-binding Rossmann-like Domain"/>
    <property type="match status" value="1"/>
</dbReference>
<evidence type="ECO:0000256" key="3">
    <source>
        <dbReference type="PIRSR" id="PIRSR000106-1"/>
    </source>
</evidence>
<feature type="binding site" evidence="5">
    <location>
        <position position="159"/>
    </location>
    <ligand>
        <name>a divalent metal cation</name>
        <dbReference type="ChEBI" id="CHEBI:60240"/>
    </ligand>
</feature>
<proteinExistence type="inferred from homology"/>
<evidence type="ECO:0000313" key="9">
    <source>
        <dbReference type="Proteomes" id="UP000229497"/>
    </source>
</evidence>
<name>A0A2H0KKZ4_9BACT</name>
<dbReference type="InterPro" id="IPR036291">
    <property type="entry name" value="NAD(P)-bd_dom_sf"/>
</dbReference>
<dbReference type="SUPFAM" id="SSF53223">
    <property type="entry name" value="Aminoacid dehydrogenase-like, N-terminal domain"/>
    <property type="match status" value="1"/>
</dbReference>
<protein>
    <submittedName>
        <fullName evidence="8">NAD-dependent malic enzyme</fullName>
    </submittedName>
</protein>
<dbReference type="EMBL" id="PCVK01000021">
    <property type="protein sequence ID" value="PIQ71930.1"/>
    <property type="molecule type" value="Genomic_DNA"/>
</dbReference>
<keyword evidence="5" id="KW-0479">Metal-binding</keyword>
<evidence type="ECO:0000313" key="8">
    <source>
        <dbReference type="EMBL" id="PIQ71930.1"/>
    </source>
</evidence>
<feature type="binding site" evidence="4">
    <location>
        <position position="299"/>
    </location>
    <ligand>
        <name>(S)-malate</name>
        <dbReference type="ChEBI" id="CHEBI:15589"/>
    </ligand>
</feature>
<dbReference type="PIRSF" id="PIRSF000106">
    <property type="entry name" value="ME"/>
    <property type="match status" value="1"/>
</dbReference>
<evidence type="ECO:0000259" key="7">
    <source>
        <dbReference type="SMART" id="SM01274"/>
    </source>
</evidence>
<dbReference type="InterPro" id="IPR012301">
    <property type="entry name" value="Malic_N_dom"/>
</dbReference>
<dbReference type="Pfam" id="PF03949">
    <property type="entry name" value="Malic_M"/>
    <property type="match status" value="1"/>
</dbReference>
<sequence>MQKLYEESVAYHRAHKGKLATASVVEVHNKHDLSLAYTPGVAEPCRVIAAHPEEVYNLTWKGRTVAVISDGSAVLGLGNIGARAAMPVMEGKALLMKEFAGIDSIPLVIDSQNTEEIIRFVEHVAPNFAGINLEDISAPRCFQIEEALQTIGIPVFHDDQHGTAIVVSAALHNAARVVNKPYNSLKVVVVGAGAAGLAISRMLLGLDCNSGSCRYIKGIDAVHDLVVVDRTGTLYAGRENQNVFKQAIAGMSNKSMVTGSLADAIKGADAVIGVSGPNSITPEMVRSMADKSIVFAMANPTPEIMPDEAKEAGAYIVATGRSDFPNQINNVLAFPGVFKAIIDGRLKSITPQMKIAAAQALRDMVQNPTVDFIIPDPFTP</sequence>
<dbReference type="Proteomes" id="UP000229497">
    <property type="component" value="Unassembled WGS sequence"/>
</dbReference>
<dbReference type="Gene3D" id="3.40.50.10380">
    <property type="entry name" value="Malic enzyme, N-terminal domain"/>
    <property type="match status" value="1"/>
</dbReference>
<dbReference type="InterPro" id="IPR045213">
    <property type="entry name" value="Malic_NAD-bd_bact_type"/>
</dbReference>
<dbReference type="PANTHER" id="PTHR43237">
    <property type="entry name" value="NADP-DEPENDENT MALIC ENZYME"/>
    <property type="match status" value="1"/>
</dbReference>
<dbReference type="GO" id="GO:0051287">
    <property type="term" value="F:NAD binding"/>
    <property type="evidence" value="ECO:0007669"/>
    <property type="project" value="InterPro"/>
</dbReference>
<organism evidence="8 9">
    <name type="scientific">Candidatus Roizmanbacteria bacterium CG11_big_fil_rev_8_21_14_0_20_37_16</name>
    <dbReference type="NCBI Taxonomy" id="1974857"/>
    <lineage>
        <taxon>Bacteria</taxon>
        <taxon>Candidatus Roizmaniibacteriota</taxon>
    </lineage>
</organism>
<evidence type="ECO:0000256" key="1">
    <source>
        <dbReference type="ARBA" id="ARBA00008785"/>
    </source>
</evidence>
<feature type="domain" description="Malic enzyme N-terminal" evidence="7">
    <location>
        <begin position="16"/>
        <end position="149"/>
    </location>
</feature>
<feature type="active site" description="Proton donor" evidence="3">
    <location>
        <position position="37"/>
    </location>
</feature>